<dbReference type="AlphaFoldDB" id="A0A517MUE8"/>
<keyword evidence="2" id="KW-0418">Kinase</keyword>
<gene>
    <name evidence="2" type="primary">prkC_10</name>
    <name evidence="2" type="ORF">HG15A2_17910</name>
</gene>
<dbReference type="Gene3D" id="3.30.200.20">
    <property type="entry name" value="Phosphorylase Kinase, domain 1"/>
    <property type="match status" value="1"/>
</dbReference>
<dbReference type="PROSITE" id="PS00108">
    <property type="entry name" value="PROTEIN_KINASE_ST"/>
    <property type="match status" value="1"/>
</dbReference>
<evidence type="ECO:0000313" key="3">
    <source>
        <dbReference type="Proteomes" id="UP000319852"/>
    </source>
</evidence>
<proteinExistence type="predicted"/>
<dbReference type="Gene3D" id="1.10.510.10">
    <property type="entry name" value="Transferase(Phosphotransferase) domain 1"/>
    <property type="match status" value="1"/>
</dbReference>
<accession>A0A517MUE8</accession>
<reference evidence="2 3" key="1">
    <citation type="submission" date="2019-02" db="EMBL/GenBank/DDBJ databases">
        <title>Deep-cultivation of Planctomycetes and their phenomic and genomic characterization uncovers novel biology.</title>
        <authorList>
            <person name="Wiegand S."/>
            <person name="Jogler M."/>
            <person name="Boedeker C."/>
            <person name="Pinto D."/>
            <person name="Vollmers J."/>
            <person name="Rivas-Marin E."/>
            <person name="Kohn T."/>
            <person name="Peeters S.H."/>
            <person name="Heuer A."/>
            <person name="Rast P."/>
            <person name="Oberbeckmann S."/>
            <person name="Bunk B."/>
            <person name="Jeske O."/>
            <person name="Meyerdierks A."/>
            <person name="Storesund J.E."/>
            <person name="Kallscheuer N."/>
            <person name="Luecker S."/>
            <person name="Lage O.M."/>
            <person name="Pohl T."/>
            <person name="Merkel B.J."/>
            <person name="Hornburger P."/>
            <person name="Mueller R.-W."/>
            <person name="Bruemmer F."/>
            <person name="Labrenz M."/>
            <person name="Spormann A.M."/>
            <person name="Op den Camp H."/>
            <person name="Overmann J."/>
            <person name="Amann R."/>
            <person name="Jetten M.S.M."/>
            <person name="Mascher T."/>
            <person name="Medema M.H."/>
            <person name="Devos D.P."/>
            <person name="Kaster A.-K."/>
            <person name="Ovreas L."/>
            <person name="Rohde M."/>
            <person name="Galperin M.Y."/>
            <person name="Jogler C."/>
        </authorList>
    </citation>
    <scope>NUCLEOTIDE SEQUENCE [LARGE SCALE GENOMIC DNA]</scope>
    <source>
        <strain evidence="2 3">HG15A2</strain>
    </source>
</reference>
<sequence>MAHPWDERWLQGNRLGSGGQGVTYLVTDKHDPSSQGVLKYLRNNKSVSSRARMKREVASLQLLAALKARVPNVLDHNTEYSADPSVELYLVMKHIPGDTLEEFRGGRTRLPVDHAINFALNLCETIKIAHKEGVLHRDIKPNNIIVSNAESSSLFIVDYGLSFNADDEDVTVTLETFKNKFLDLPETNTPGGDLRDARSDVTAACAIFYYLLTGHKVGQLQDSSGRLAHLRHGFTVKESVPDDARQTQIELILSRGLSPSIMSRFQNIEEFSNRLSTLLDQSSESYVQDPIALAAELSNQFRAQDRKTQIMEFKPAATQLLKGLTARIDQIGKQLGRFNSSMKAGGQNGPKLDGSLDYVAGPFNAHVRVDHHQLHQGRVYMIASRDEQSVVLGCDIEPGSNKGETTLHEWQEIAWYEGDPTDILDTLVAEYKQWLSHKLTAIASEVL</sequence>
<dbReference type="KEGG" id="amob:HG15A2_17910"/>
<feature type="domain" description="Protein kinase" evidence="1">
    <location>
        <begin position="9"/>
        <end position="279"/>
    </location>
</feature>
<dbReference type="RefSeq" id="WP_246117955.1">
    <property type="nucleotide sequence ID" value="NZ_CP036263.1"/>
</dbReference>
<dbReference type="InterPro" id="IPR000719">
    <property type="entry name" value="Prot_kinase_dom"/>
</dbReference>
<dbReference type="EC" id="2.7.11.1" evidence="2"/>
<dbReference type="EMBL" id="CP036263">
    <property type="protein sequence ID" value="QDS98511.1"/>
    <property type="molecule type" value="Genomic_DNA"/>
</dbReference>
<dbReference type="SUPFAM" id="SSF56112">
    <property type="entry name" value="Protein kinase-like (PK-like)"/>
    <property type="match status" value="1"/>
</dbReference>
<dbReference type="PANTHER" id="PTHR44167">
    <property type="entry name" value="OVARIAN-SPECIFIC SERINE/THREONINE-PROTEIN KINASE LOK-RELATED"/>
    <property type="match status" value="1"/>
</dbReference>
<dbReference type="SMART" id="SM00220">
    <property type="entry name" value="S_TKc"/>
    <property type="match status" value="1"/>
</dbReference>
<keyword evidence="2" id="KW-0808">Transferase</keyword>
<evidence type="ECO:0000313" key="2">
    <source>
        <dbReference type="EMBL" id="QDS98511.1"/>
    </source>
</evidence>
<keyword evidence="3" id="KW-1185">Reference proteome</keyword>
<dbReference type="Proteomes" id="UP000319852">
    <property type="component" value="Chromosome"/>
</dbReference>
<name>A0A517MUE8_9BACT</name>
<dbReference type="InterPro" id="IPR011009">
    <property type="entry name" value="Kinase-like_dom_sf"/>
</dbReference>
<dbReference type="GO" id="GO:0005524">
    <property type="term" value="F:ATP binding"/>
    <property type="evidence" value="ECO:0007669"/>
    <property type="project" value="InterPro"/>
</dbReference>
<protein>
    <submittedName>
        <fullName evidence="2">Serine/threonine-protein kinase PrkC</fullName>
        <ecNumber evidence="2">2.7.11.1</ecNumber>
    </submittedName>
</protein>
<evidence type="ECO:0000259" key="1">
    <source>
        <dbReference type="PROSITE" id="PS50011"/>
    </source>
</evidence>
<organism evidence="2 3">
    <name type="scientific">Adhaeretor mobilis</name>
    <dbReference type="NCBI Taxonomy" id="1930276"/>
    <lineage>
        <taxon>Bacteria</taxon>
        <taxon>Pseudomonadati</taxon>
        <taxon>Planctomycetota</taxon>
        <taxon>Planctomycetia</taxon>
        <taxon>Pirellulales</taxon>
        <taxon>Lacipirellulaceae</taxon>
        <taxon>Adhaeretor</taxon>
    </lineage>
</organism>
<dbReference type="InterPro" id="IPR008271">
    <property type="entry name" value="Ser/Thr_kinase_AS"/>
</dbReference>
<dbReference type="PANTHER" id="PTHR44167:SF24">
    <property type="entry name" value="SERINE_THREONINE-PROTEIN KINASE CHK2"/>
    <property type="match status" value="1"/>
</dbReference>
<dbReference type="PROSITE" id="PS50011">
    <property type="entry name" value="PROTEIN_KINASE_DOM"/>
    <property type="match status" value="1"/>
</dbReference>
<dbReference type="Pfam" id="PF00069">
    <property type="entry name" value="Pkinase"/>
    <property type="match status" value="1"/>
</dbReference>
<dbReference type="GO" id="GO:0004674">
    <property type="term" value="F:protein serine/threonine kinase activity"/>
    <property type="evidence" value="ECO:0007669"/>
    <property type="project" value="UniProtKB-EC"/>
</dbReference>